<name>A0A166KP99_NODSP</name>
<dbReference type="SUPFAM" id="SSF55103">
    <property type="entry name" value="FAD-linked oxidases, C-terminal domain"/>
    <property type="match status" value="1"/>
</dbReference>
<comment type="caution">
    <text evidence="7">The sequence shown here is derived from an EMBL/GenBank/DDBJ whole genome shotgun (WGS) entry which is preliminary data.</text>
</comment>
<dbReference type="InterPro" id="IPR050432">
    <property type="entry name" value="FAD-linked_Oxidoreductases_BP"/>
</dbReference>
<organism evidence="7 8">
    <name type="scientific">Nodularia spumigena CENA596</name>
    <dbReference type="NCBI Taxonomy" id="1819295"/>
    <lineage>
        <taxon>Bacteria</taxon>
        <taxon>Bacillati</taxon>
        <taxon>Cyanobacteriota</taxon>
        <taxon>Cyanophyceae</taxon>
        <taxon>Nostocales</taxon>
        <taxon>Nodulariaceae</taxon>
        <taxon>Nodularia</taxon>
    </lineage>
</organism>
<dbReference type="Pfam" id="PF01565">
    <property type="entry name" value="FAD_binding_4"/>
    <property type="match status" value="1"/>
</dbReference>
<evidence type="ECO:0000256" key="1">
    <source>
        <dbReference type="ARBA" id="ARBA00001974"/>
    </source>
</evidence>
<dbReference type="InterPro" id="IPR036318">
    <property type="entry name" value="FAD-bd_PCMH-like_sf"/>
</dbReference>
<dbReference type="Proteomes" id="UP000076555">
    <property type="component" value="Unassembled WGS sequence"/>
</dbReference>
<gene>
    <name evidence="7" type="ORF">A2T98_02700</name>
</gene>
<sequence length="502" mass="56628">MNKVITDLKQIISGEVSNKESELEAVSHDFGNIVKRQPQVVILPQNSRDIAEAIKYAAKQGLTISSRAAGHSLSGQSLNQGGILLDMRNLNQIDEFKPNELWFQADPGVTWKQVVDTAIPHGVIPPVLTNNFEVTLGGTLSAAGLGLSSFRYGSQADNCLGLEVVTGTGDIVWCTPEENSELFNHVLCGYGQFGIITKVKNRLRRYRPYTRSYFLCYDDLDKLLHDARHLVSEGRIDGLVSLFSPCLQGISRKANQMKPLIQWFYRMQITLEVDSVNEINNAELLADLNFYRHIHTEDLTFEQFIQPLGQVPHPVNTANTWIDILLPGSKAKDFIDIALERVPSFLDFRTLPIGSFCLNSGKHKMPMFPLPDDDLIIGLGMYPTIPKTQVQPVLEQLNLLTDLAFQMGGKRYMATWADFDLPRWRSHFGNYWSTVNDMKRKYDPCGILNPGFFKYEELVETGANRNPTPSPSGASEEGDRNLRDFTNYLKLLYKELFNVAKF</sequence>
<dbReference type="InterPro" id="IPR015345">
    <property type="entry name" value="Cytokinin_DH_FAD/cytokin-bd"/>
</dbReference>
<keyword evidence="5" id="KW-0560">Oxidoreductase</keyword>
<reference evidence="7 8" key="1">
    <citation type="submission" date="2016-04" db="EMBL/GenBank/DDBJ databases">
        <title>Draft Genome Assembly of the Bloom-forming Cyanobacterium Nodularia spumigena Strain CENA596 in Shrimp Production Ponds.</title>
        <authorList>
            <person name="Popin R.V."/>
            <person name="Rigonato J."/>
            <person name="Abreu V.A."/>
            <person name="Andreote A.P."/>
            <person name="Silveira S.B."/>
            <person name="Odebrecht C."/>
            <person name="Fiore M.F."/>
        </authorList>
    </citation>
    <scope>NUCLEOTIDE SEQUENCE [LARGE SCALE GENOMIC DNA]</scope>
    <source>
        <strain evidence="7 8">CENA596</strain>
    </source>
</reference>
<dbReference type="InterPro" id="IPR006094">
    <property type="entry name" value="Oxid_FAD_bind_N"/>
</dbReference>
<dbReference type="GO" id="GO:0009690">
    <property type="term" value="P:cytokinin metabolic process"/>
    <property type="evidence" value="ECO:0007669"/>
    <property type="project" value="InterPro"/>
</dbReference>
<evidence type="ECO:0000256" key="4">
    <source>
        <dbReference type="ARBA" id="ARBA00022827"/>
    </source>
</evidence>
<dbReference type="InterPro" id="IPR016164">
    <property type="entry name" value="FAD-linked_Oxase-like_C"/>
</dbReference>
<feature type="domain" description="FAD-binding PCMH-type" evidence="6">
    <location>
        <begin position="34"/>
        <end position="206"/>
    </location>
</feature>
<dbReference type="InterPro" id="IPR016170">
    <property type="entry name" value="Cytok_DH_C_sf"/>
</dbReference>
<keyword evidence="3" id="KW-0285">Flavoprotein</keyword>
<dbReference type="Gene3D" id="3.30.465.10">
    <property type="match status" value="1"/>
</dbReference>
<dbReference type="PROSITE" id="PS51387">
    <property type="entry name" value="FAD_PCMH"/>
    <property type="match status" value="1"/>
</dbReference>
<dbReference type="EMBL" id="LWAJ01000027">
    <property type="protein sequence ID" value="KZL51370.1"/>
    <property type="molecule type" value="Genomic_DNA"/>
</dbReference>
<evidence type="ECO:0000256" key="2">
    <source>
        <dbReference type="ARBA" id="ARBA00005466"/>
    </source>
</evidence>
<dbReference type="Pfam" id="PF09265">
    <property type="entry name" value="Cytokin-bind"/>
    <property type="match status" value="1"/>
</dbReference>
<dbReference type="InterPro" id="IPR016167">
    <property type="entry name" value="FAD-bd_PCMH_sub1"/>
</dbReference>
<evidence type="ECO:0000256" key="5">
    <source>
        <dbReference type="ARBA" id="ARBA00023002"/>
    </source>
</evidence>
<protein>
    <submittedName>
        <fullName evidence="7">FAD-binding protein</fullName>
    </submittedName>
</protein>
<proteinExistence type="inferred from homology"/>
<evidence type="ECO:0000313" key="8">
    <source>
        <dbReference type="Proteomes" id="UP000076555"/>
    </source>
</evidence>
<comment type="similarity">
    <text evidence="2">Belongs to the oxygen-dependent FAD-linked oxidoreductase family.</text>
</comment>
<dbReference type="OrthoDB" id="9768764at2"/>
<evidence type="ECO:0000259" key="6">
    <source>
        <dbReference type="PROSITE" id="PS51387"/>
    </source>
</evidence>
<dbReference type="Gene3D" id="3.30.43.10">
    <property type="entry name" value="Uridine Diphospho-n-acetylenolpyruvylglucosamine Reductase, domain 2"/>
    <property type="match status" value="2"/>
</dbReference>
<dbReference type="GO" id="GO:0071949">
    <property type="term" value="F:FAD binding"/>
    <property type="evidence" value="ECO:0007669"/>
    <property type="project" value="InterPro"/>
</dbReference>
<dbReference type="AlphaFoldDB" id="A0A166KP99"/>
<dbReference type="InterPro" id="IPR016166">
    <property type="entry name" value="FAD-bd_PCMH"/>
</dbReference>
<dbReference type="RefSeq" id="WP_063871449.1">
    <property type="nucleotide sequence ID" value="NZ_CAWMRI010000027.1"/>
</dbReference>
<dbReference type="PANTHER" id="PTHR13878:SF107">
    <property type="entry name" value="CYTOKININ DEHYDROGENASE 3"/>
    <property type="match status" value="1"/>
</dbReference>
<evidence type="ECO:0000256" key="3">
    <source>
        <dbReference type="ARBA" id="ARBA00022630"/>
    </source>
</evidence>
<dbReference type="SUPFAM" id="SSF56176">
    <property type="entry name" value="FAD-binding/transporter-associated domain-like"/>
    <property type="match status" value="1"/>
</dbReference>
<dbReference type="Gene3D" id="3.40.462.10">
    <property type="entry name" value="FAD-linked oxidases, C-terminal domain"/>
    <property type="match status" value="1"/>
</dbReference>
<comment type="cofactor">
    <cofactor evidence="1">
        <name>FAD</name>
        <dbReference type="ChEBI" id="CHEBI:57692"/>
    </cofactor>
</comment>
<dbReference type="InterPro" id="IPR016169">
    <property type="entry name" value="FAD-bd_PCMH_sub2"/>
</dbReference>
<keyword evidence="4" id="KW-0274">FAD</keyword>
<evidence type="ECO:0000313" key="7">
    <source>
        <dbReference type="EMBL" id="KZL51370.1"/>
    </source>
</evidence>
<accession>A0A166KP99</accession>
<dbReference type="PANTHER" id="PTHR13878">
    <property type="entry name" value="GULONOLACTONE OXIDASE"/>
    <property type="match status" value="1"/>
</dbReference>
<dbReference type="GO" id="GO:0019139">
    <property type="term" value="F:cytokinin dehydrogenase activity"/>
    <property type="evidence" value="ECO:0007669"/>
    <property type="project" value="InterPro"/>
</dbReference>